<sequence length="104" mass="12298">MSQVYNELYEVVSNVQRRQLLFALLEESPKTDSPEELDTPPNITKFEKSNRIERQHVHLPKLDDYGFINWFPEMSYVERGPNFDEIEPTVELLAEHHKELPEGK</sequence>
<name>A0ABD5SN08_9EURY</name>
<dbReference type="RefSeq" id="WP_273737534.1">
    <property type="nucleotide sequence ID" value="NZ_JAQIVI010000083.1"/>
</dbReference>
<proteinExistence type="predicted"/>
<evidence type="ECO:0008006" key="3">
    <source>
        <dbReference type="Google" id="ProtNLM"/>
    </source>
</evidence>
<evidence type="ECO:0000313" key="1">
    <source>
        <dbReference type="EMBL" id="MFC6764470.1"/>
    </source>
</evidence>
<protein>
    <recommendedName>
        <fullName evidence="3">Transcriptional regulator</fullName>
    </recommendedName>
</protein>
<dbReference type="EMBL" id="JBHSWV010000083">
    <property type="protein sequence ID" value="MFC6764470.1"/>
    <property type="molecule type" value="Genomic_DNA"/>
</dbReference>
<organism evidence="1 2">
    <name type="scientific">Natrinema soli</name>
    <dbReference type="NCBI Taxonomy" id="1930624"/>
    <lineage>
        <taxon>Archaea</taxon>
        <taxon>Methanobacteriati</taxon>
        <taxon>Methanobacteriota</taxon>
        <taxon>Stenosarchaea group</taxon>
        <taxon>Halobacteria</taxon>
        <taxon>Halobacteriales</taxon>
        <taxon>Natrialbaceae</taxon>
        <taxon>Natrinema</taxon>
    </lineage>
</organism>
<keyword evidence="2" id="KW-1185">Reference proteome</keyword>
<accession>A0ABD5SN08</accession>
<dbReference type="AlphaFoldDB" id="A0ABD5SN08"/>
<evidence type="ECO:0000313" key="2">
    <source>
        <dbReference type="Proteomes" id="UP001596383"/>
    </source>
</evidence>
<gene>
    <name evidence="1" type="ORF">ACFQE6_05300</name>
</gene>
<dbReference type="Proteomes" id="UP001596383">
    <property type="component" value="Unassembled WGS sequence"/>
</dbReference>
<reference evidence="1 2" key="1">
    <citation type="journal article" date="2019" name="Int. J. Syst. Evol. Microbiol.">
        <title>The Global Catalogue of Microorganisms (GCM) 10K type strain sequencing project: providing services to taxonomists for standard genome sequencing and annotation.</title>
        <authorList>
            <consortium name="The Broad Institute Genomics Platform"/>
            <consortium name="The Broad Institute Genome Sequencing Center for Infectious Disease"/>
            <person name="Wu L."/>
            <person name="Ma J."/>
        </authorList>
    </citation>
    <scope>NUCLEOTIDE SEQUENCE [LARGE SCALE GENOMIC DNA]</scope>
    <source>
        <strain evidence="1 2">LMG 29247</strain>
    </source>
</reference>
<comment type="caution">
    <text evidence="1">The sequence shown here is derived from an EMBL/GenBank/DDBJ whole genome shotgun (WGS) entry which is preliminary data.</text>
</comment>